<keyword evidence="1" id="KW-1185">Reference proteome</keyword>
<name>A0A915KUI7_ROMCU</name>
<sequence>MTRRSKKRDSRGIGTQRWSSGFLRTESFELCGNRSKNISAPPLKTLKGFSVTENSSKNFRTGPKKRKKPCESLWGRMQTKLKLFVITIIAILTKKRALEQIEFKNNIWSCCTNRIWLGTKVGADFLTLELLYIFICHDTSTFPCIEAGVTNLSRHVACMVGRIIFELSVVSFCGSRRWDRVGWAAKHTLT</sequence>
<evidence type="ECO:0000313" key="2">
    <source>
        <dbReference type="WBParaSite" id="nRc.2.0.1.t42445-RA"/>
    </source>
</evidence>
<dbReference type="WBParaSite" id="nRc.2.0.1.t42445-RA">
    <property type="protein sequence ID" value="nRc.2.0.1.t42445-RA"/>
    <property type="gene ID" value="nRc.2.0.1.g42445"/>
</dbReference>
<dbReference type="AlphaFoldDB" id="A0A915KUI7"/>
<dbReference type="Proteomes" id="UP000887565">
    <property type="component" value="Unplaced"/>
</dbReference>
<proteinExistence type="predicted"/>
<evidence type="ECO:0000313" key="1">
    <source>
        <dbReference type="Proteomes" id="UP000887565"/>
    </source>
</evidence>
<organism evidence="1 2">
    <name type="scientific">Romanomermis culicivorax</name>
    <name type="common">Nematode worm</name>
    <dbReference type="NCBI Taxonomy" id="13658"/>
    <lineage>
        <taxon>Eukaryota</taxon>
        <taxon>Metazoa</taxon>
        <taxon>Ecdysozoa</taxon>
        <taxon>Nematoda</taxon>
        <taxon>Enoplea</taxon>
        <taxon>Dorylaimia</taxon>
        <taxon>Mermithida</taxon>
        <taxon>Mermithoidea</taxon>
        <taxon>Mermithidae</taxon>
        <taxon>Romanomermis</taxon>
    </lineage>
</organism>
<accession>A0A915KUI7</accession>
<protein>
    <submittedName>
        <fullName evidence="2">Uncharacterized protein</fullName>
    </submittedName>
</protein>
<reference evidence="2" key="1">
    <citation type="submission" date="2022-11" db="UniProtKB">
        <authorList>
            <consortium name="WormBaseParasite"/>
        </authorList>
    </citation>
    <scope>IDENTIFICATION</scope>
</reference>